<evidence type="ECO:0000313" key="2">
    <source>
        <dbReference type="EMBL" id="SPD45363.1"/>
    </source>
</evidence>
<evidence type="ECO:0000313" key="4">
    <source>
        <dbReference type="Proteomes" id="UP000256710"/>
    </source>
</evidence>
<keyword evidence="4" id="KW-1185">Reference proteome</keyword>
<protein>
    <submittedName>
        <fullName evidence="2">Uncharacterized protein</fullName>
    </submittedName>
</protein>
<organism evidence="2 3">
    <name type="scientific">Cupriavidus neocaledonicus</name>
    <dbReference type="NCBI Taxonomy" id="1040979"/>
    <lineage>
        <taxon>Bacteria</taxon>
        <taxon>Pseudomonadati</taxon>
        <taxon>Pseudomonadota</taxon>
        <taxon>Betaproteobacteria</taxon>
        <taxon>Burkholderiales</taxon>
        <taxon>Burkholderiaceae</taxon>
        <taxon>Cupriavidus</taxon>
    </lineage>
</organism>
<proteinExistence type="predicted"/>
<evidence type="ECO:0000313" key="1">
    <source>
        <dbReference type="EMBL" id="SOZ36784.1"/>
    </source>
</evidence>
<gene>
    <name evidence="1" type="ORF">CBM2605_A60028</name>
    <name evidence="2" type="ORF">CBM2607_10301</name>
</gene>
<name>A0A375H4F1_9BURK</name>
<evidence type="ECO:0000313" key="3">
    <source>
        <dbReference type="Proteomes" id="UP000255168"/>
    </source>
</evidence>
<dbReference type="Proteomes" id="UP000255168">
    <property type="component" value="Chromosome I"/>
</dbReference>
<dbReference type="EMBL" id="OFTC01000028">
    <property type="protein sequence ID" value="SOZ36784.1"/>
    <property type="molecule type" value="Genomic_DNA"/>
</dbReference>
<accession>A0A375H4F1</accession>
<reference evidence="3 4" key="1">
    <citation type="submission" date="2018-01" db="EMBL/GenBank/DDBJ databases">
        <authorList>
            <person name="Clerissi C."/>
        </authorList>
    </citation>
    <scope>NUCLEOTIDE SEQUENCE [LARGE SCALE GENOMIC DNA]</scope>
    <source>
        <strain evidence="1">Cupriavidus taiwanensis STM 6082</strain>
        <strain evidence="2">Cupriavidus taiwanensis STM 6160</strain>
    </source>
</reference>
<dbReference type="AlphaFoldDB" id="A0A375H4F1"/>
<dbReference type="EMBL" id="LT984806">
    <property type="protein sequence ID" value="SPD45363.1"/>
    <property type="molecule type" value="Genomic_DNA"/>
</dbReference>
<sequence>MEETASVAMYVRSTLKTTEAF</sequence>
<dbReference type="Proteomes" id="UP000256710">
    <property type="component" value="Unassembled WGS sequence"/>
</dbReference>